<dbReference type="Proteomes" id="UP001236369">
    <property type="component" value="Unassembled WGS sequence"/>
</dbReference>
<dbReference type="PANTHER" id="PTHR46401">
    <property type="entry name" value="GLYCOSYLTRANSFERASE WBBK-RELATED"/>
    <property type="match status" value="1"/>
</dbReference>
<dbReference type="SUPFAM" id="SSF53756">
    <property type="entry name" value="UDP-Glycosyltransferase/glycogen phosphorylase"/>
    <property type="match status" value="1"/>
</dbReference>
<reference evidence="2 3" key="1">
    <citation type="submission" date="2023-07" db="EMBL/GenBank/DDBJ databases">
        <title>Genomic Encyclopedia of Type Strains, Phase IV (KMG-IV): sequencing the most valuable type-strain genomes for metagenomic binning, comparative biology and taxonomic classification.</title>
        <authorList>
            <person name="Goeker M."/>
        </authorList>
    </citation>
    <scope>NUCLEOTIDE SEQUENCE [LARGE SCALE GENOMIC DNA]</scope>
    <source>
        <strain evidence="2 3">DSM 19562</strain>
    </source>
</reference>
<dbReference type="Gene3D" id="3.40.50.2000">
    <property type="entry name" value="Glycogen Phosphorylase B"/>
    <property type="match status" value="1"/>
</dbReference>
<dbReference type="CDD" id="cd03801">
    <property type="entry name" value="GT4_PimA-like"/>
    <property type="match status" value="1"/>
</dbReference>
<protein>
    <submittedName>
        <fullName evidence="2">Glycosyltransferase involved in cell wall biosynthesis</fullName>
    </submittedName>
</protein>
<dbReference type="EMBL" id="JAUSVV010000004">
    <property type="protein sequence ID" value="MDQ0443011.1"/>
    <property type="molecule type" value="Genomic_DNA"/>
</dbReference>
<accession>A0ABU0HL19</accession>
<comment type="caution">
    <text evidence="2">The sequence shown here is derived from an EMBL/GenBank/DDBJ whole genome shotgun (WGS) entry which is preliminary data.</text>
</comment>
<organism evidence="2 3">
    <name type="scientific">Methylobacterium persicinum</name>
    <dbReference type="NCBI Taxonomy" id="374426"/>
    <lineage>
        <taxon>Bacteria</taxon>
        <taxon>Pseudomonadati</taxon>
        <taxon>Pseudomonadota</taxon>
        <taxon>Alphaproteobacteria</taxon>
        <taxon>Hyphomicrobiales</taxon>
        <taxon>Methylobacteriaceae</taxon>
        <taxon>Methylobacterium</taxon>
    </lineage>
</organism>
<sequence>MSVPTGIAAAMKINFVMPPIASISGGPLAILEYANRFLEAGHVVSITTYPDTNWSGDNPYPWFKFKGELHYKRLRGLQLGPEQGLDLSKIDRSDLQRLSDAISITLGPSALRELVLSSSANVPNKMALSTVVDEALNWLYTMEVMPDCDINIATFWSTAFPVYFSGKGKPVFFMQHLEEVFYPIQNDLLLNKILARSAYSLPLFKIANSSWLRDQIKLRYGQNVPFSTNAIEIGDFNPRPKTSETDGVIRLVTYARPEDWKGFADAVAAVSQARSRLGGKLQWNVFGYKHPVLTEQNAYAPYVYHPKLSFAALADLYATSDIALCPSWYESFPLPPLEAMASGTATITTGAGTEDYAFDGDNAWVVGSRDTTAMADAICRLATDPSLRSKLATNGRKTAERYTWSRAASEREALLLDIHEGRIAYNPNQGISAGLADVNGIAFERAPLDITDHREGLYWNHGALFLFKDGVRHHVTEGDLIPLLIERGYGYVDVSDLDAIRIPAGRPICTPSDIH</sequence>
<dbReference type="RefSeq" id="WP_238252559.1">
    <property type="nucleotide sequence ID" value="NZ_BPQX01000056.1"/>
</dbReference>
<keyword evidence="3" id="KW-1185">Reference proteome</keyword>
<dbReference type="PANTHER" id="PTHR46401:SF2">
    <property type="entry name" value="GLYCOSYLTRANSFERASE WBBK-RELATED"/>
    <property type="match status" value="1"/>
</dbReference>
<evidence type="ECO:0000256" key="1">
    <source>
        <dbReference type="ARBA" id="ARBA00022679"/>
    </source>
</evidence>
<name>A0ABU0HL19_9HYPH</name>
<gene>
    <name evidence="2" type="ORF">QO016_002508</name>
</gene>
<dbReference type="Gene3D" id="3.40.50.11090">
    <property type="match status" value="2"/>
</dbReference>
<proteinExistence type="predicted"/>
<evidence type="ECO:0000313" key="2">
    <source>
        <dbReference type="EMBL" id="MDQ0443011.1"/>
    </source>
</evidence>
<keyword evidence="1" id="KW-0808">Transferase</keyword>
<evidence type="ECO:0000313" key="3">
    <source>
        <dbReference type="Proteomes" id="UP001236369"/>
    </source>
</evidence>
<dbReference type="Pfam" id="PF13692">
    <property type="entry name" value="Glyco_trans_1_4"/>
    <property type="match status" value="1"/>
</dbReference>